<dbReference type="AlphaFoldDB" id="A0A1X2IMX3"/>
<feature type="region of interest" description="Disordered" evidence="8">
    <location>
        <begin position="1"/>
        <end position="21"/>
    </location>
</feature>
<keyword evidence="5" id="KW-0653">Protein transport</keyword>
<reference evidence="9 10" key="1">
    <citation type="submission" date="2016-07" db="EMBL/GenBank/DDBJ databases">
        <title>Pervasive Adenine N6-methylation of Active Genes in Fungi.</title>
        <authorList>
            <consortium name="DOE Joint Genome Institute"/>
            <person name="Mondo S.J."/>
            <person name="Dannebaum R.O."/>
            <person name="Kuo R.C."/>
            <person name="Labutti K."/>
            <person name="Haridas S."/>
            <person name="Kuo A."/>
            <person name="Salamov A."/>
            <person name="Ahrendt S.R."/>
            <person name="Lipzen A."/>
            <person name="Sullivan W."/>
            <person name="Andreopoulos W.B."/>
            <person name="Clum A."/>
            <person name="Lindquist E."/>
            <person name="Daum C."/>
            <person name="Ramamoorthy G.K."/>
            <person name="Gryganskyi A."/>
            <person name="Culley D."/>
            <person name="Magnuson J.K."/>
            <person name="James T.Y."/>
            <person name="O'Malley M.A."/>
            <person name="Stajich J.E."/>
            <person name="Spatafora J.W."/>
            <person name="Visel A."/>
            <person name="Grigoriev I.V."/>
        </authorList>
    </citation>
    <scope>NUCLEOTIDE SEQUENCE [LARGE SCALE GENOMIC DNA]</scope>
    <source>
        <strain evidence="9 10">NRRL 1336</strain>
    </source>
</reference>
<dbReference type="OrthoDB" id="46189at2759"/>
<evidence type="ECO:0000256" key="7">
    <source>
        <dbReference type="ARBA" id="ARBA00023136"/>
    </source>
</evidence>
<evidence type="ECO:0000256" key="6">
    <source>
        <dbReference type="ARBA" id="ARBA00023034"/>
    </source>
</evidence>
<comment type="caution">
    <text evidence="9">The sequence shown here is derived from an EMBL/GenBank/DDBJ whole genome shotgun (WGS) entry which is preliminary data.</text>
</comment>
<evidence type="ECO:0000256" key="4">
    <source>
        <dbReference type="ARBA" id="ARBA00022448"/>
    </source>
</evidence>
<name>A0A1X2IMX3_9FUNG</name>
<accession>A0A1X2IMX3</accession>
<dbReference type="PANTHER" id="PTHR31658:SF0">
    <property type="entry name" value="CONSERVED OLIGOMERIC GOLGI COMPLEX SUBUNIT 1"/>
    <property type="match status" value="1"/>
</dbReference>
<comment type="subcellular location">
    <subcellularLocation>
        <location evidence="1">Golgi apparatus membrane</location>
        <topology evidence="1">Peripheral membrane protein</topology>
    </subcellularLocation>
</comment>
<dbReference type="Pfam" id="PF08700">
    <property type="entry name" value="VPS51_Exo84_N"/>
    <property type="match status" value="1"/>
</dbReference>
<gene>
    <name evidence="9" type="ORF">BCR42DRAFT_449125</name>
</gene>
<proteinExistence type="inferred from homology"/>
<sequence length="924" mass="104951">MSSQLDSVGPPTPKKDDDPDTYLAEASVAEVRAFEKRTRQNVETRKKELRSMVGEQYVDLIAAADTIIDMEKKAKVIQQNLQRMQESCDVHSIQREATHIHISEEKEQSSQDQKRQQLYILAALIKSLADVPEQIWHALEGHQYLQAGCLYILAREVHKYLETEDSFMVDIDIAFPVIQRQWDAVSFFKPQIIQRSIQYLRVVVLESEDVANVLIGLMQIDGMTRKSTLETLLEMRTNAINDLIQQSIMEKSDFSDQKLSRHLRDIALIIQRTLIHIRNIYLPAKTSSSSNKSLLTIYAEQMQSNFTIPNTKSSSNVDINSKSNLSHRRSVSVSGSSSLASLAVTRLFSPSTNAHLLIRYLPESIQHFTAATNFGMDDTLTLDTVSEITRQWTLNIKQQLDTHLEAILQPIISTRKLLDIRNRLWDLLLDDEYGSGRSSWMEVCQDLLGEHYSIYGTMFRSSFNNQARRIVDIGCQAIADQPNNTIWPLISDYLQGHATKKGFQLAPKIWPGTNGISENHQDTVFNLPNLSSANAIMSFKRALTKASTERTTLQVEMLETYDKAWSQLLIDVSSHTTHGNQDDHFYSQTDSSAIKEYFQKQCEGSNMQYIAGLHELIEKLNKAPEQNTAIELSIWVGRVARLISEESEELPRALAFSPSNTNDDHKENDIFALKSGIDKDPKLSQLQTQFFATYREAYQGWIQETCRQFGSRLALALNSTTWNDRCPAVSVWENMSSANGNEKEDIVLPTMATNATQRVIFGVCEAIQKIHSTRLDKMVLQTLCHELHKTLIHELNIFIAKDDGHITEKGALQLLFDTSFLDRVLQDQTNSVSPLSFMSALKEKIDPINWAVFEPYYDGNVERFYLKQTLLLGLLVRPNSATFEKTRKALTGNQAGQQQYNVLPLAPQAQRFTLLPIGHGIRTR</sequence>
<dbReference type="Proteomes" id="UP000193560">
    <property type="component" value="Unassembled WGS sequence"/>
</dbReference>
<comment type="similarity">
    <text evidence="2">Belongs to the COG1 family.</text>
</comment>
<keyword evidence="7" id="KW-0472">Membrane</keyword>
<keyword evidence="10" id="KW-1185">Reference proteome</keyword>
<organism evidence="9 10">
    <name type="scientific">Absidia repens</name>
    <dbReference type="NCBI Taxonomy" id="90262"/>
    <lineage>
        <taxon>Eukaryota</taxon>
        <taxon>Fungi</taxon>
        <taxon>Fungi incertae sedis</taxon>
        <taxon>Mucoromycota</taxon>
        <taxon>Mucoromycotina</taxon>
        <taxon>Mucoromycetes</taxon>
        <taxon>Mucorales</taxon>
        <taxon>Cunninghamellaceae</taxon>
        <taxon>Absidia</taxon>
    </lineage>
</organism>
<evidence type="ECO:0000256" key="8">
    <source>
        <dbReference type="SAM" id="MobiDB-lite"/>
    </source>
</evidence>
<keyword evidence="4" id="KW-0813">Transport</keyword>
<evidence type="ECO:0000313" key="10">
    <source>
        <dbReference type="Proteomes" id="UP000193560"/>
    </source>
</evidence>
<dbReference type="STRING" id="90262.A0A1X2IMX3"/>
<dbReference type="GO" id="GO:0015031">
    <property type="term" value="P:protein transport"/>
    <property type="evidence" value="ECO:0007669"/>
    <property type="project" value="UniProtKB-KW"/>
</dbReference>
<keyword evidence="6" id="KW-0333">Golgi apparatus</keyword>
<protein>
    <recommendedName>
        <fullName evidence="3">Conserved oligomeric Golgi complex subunit 1</fullName>
    </recommendedName>
</protein>
<dbReference type="InterPro" id="IPR033370">
    <property type="entry name" value="COG1"/>
</dbReference>
<dbReference type="GO" id="GO:0017119">
    <property type="term" value="C:Golgi transport complex"/>
    <property type="evidence" value="ECO:0007669"/>
    <property type="project" value="InterPro"/>
</dbReference>
<dbReference type="GO" id="GO:0000139">
    <property type="term" value="C:Golgi membrane"/>
    <property type="evidence" value="ECO:0007669"/>
    <property type="project" value="UniProtKB-SubCell"/>
</dbReference>
<dbReference type="GO" id="GO:0006891">
    <property type="term" value="P:intra-Golgi vesicle-mediated transport"/>
    <property type="evidence" value="ECO:0007669"/>
    <property type="project" value="InterPro"/>
</dbReference>
<evidence type="ECO:0000313" key="9">
    <source>
        <dbReference type="EMBL" id="ORZ19366.1"/>
    </source>
</evidence>
<evidence type="ECO:0000256" key="1">
    <source>
        <dbReference type="ARBA" id="ARBA00004395"/>
    </source>
</evidence>
<dbReference type="EMBL" id="MCGE01000007">
    <property type="protein sequence ID" value="ORZ19366.1"/>
    <property type="molecule type" value="Genomic_DNA"/>
</dbReference>
<evidence type="ECO:0000256" key="3">
    <source>
        <dbReference type="ARBA" id="ARBA00020978"/>
    </source>
</evidence>
<dbReference type="PANTHER" id="PTHR31658">
    <property type="entry name" value="CONSERVED OLIGOMERIC GOLGI COMPLEX SUBUNIT 1"/>
    <property type="match status" value="1"/>
</dbReference>
<evidence type="ECO:0000256" key="2">
    <source>
        <dbReference type="ARBA" id="ARBA00006653"/>
    </source>
</evidence>
<evidence type="ECO:0000256" key="5">
    <source>
        <dbReference type="ARBA" id="ARBA00022927"/>
    </source>
</evidence>